<keyword evidence="4" id="KW-1185">Reference proteome</keyword>
<name>A0A167YAY9_9FLAO</name>
<evidence type="ECO:0000259" key="2">
    <source>
        <dbReference type="Pfam" id="PF03572"/>
    </source>
</evidence>
<feature type="signal peptide" evidence="1">
    <location>
        <begin position="1"/>
        <end position="22"/>
    </location>
</feature>
<dbReference type="AlphaFoldDB" id="A0A167YAY9"/>
<dbReference type="Proteomes" id="UP000077164">
    <property type="component" value="Unassembled WGS sequence"/>
</dbReference>
<sequence>MKQFFAISLICLLIACSSSKQSISPSESLPQLSYQQMLEDHDTLVSNIKQTSPIIYFNKEVRGIDFNEHATSLRKRINSKTTTQQFLQIVNKTLFAGQDGHTNMLDPSGLDALKKYAIPLGVTRGIDSTDVENSYKYYDYLKKEVYTKLDLNLIYTNGEYYNLLPFSYKGKNYPTAMKLIRCNGVEIHQFVKSLTESASPLRWDRLNNKTYKEDFYRYTEIYKNNTLKLVFQDKGFENYKLNIVKNDTVHFLQKKNWKYGYNGPKDTVTTHYFEKLGIFYAKLPRMEVQLGDTINQRLGAVINKHKVNAVVLDIRGNGGGYDQTYNNALKSIVKDTLRQKLVLGINWSPYTRMYYEYNRDSIQKEPLFTFKVDVPILREPEMFFIKITQAAIIPDSTKYPFEGKVYILQDKYIYSTSSNLSNLAKNSEQLISIGETPDLISGMQRSPFFMMLPNSKAIFRVEPQIDFTNNKTVEDTFKNNVEYPIQYSIDNLHLRTTTKENVFGKEFLLKNDPMFKKVLELENSK</sequence>
<dbReference type="GO" id="GO:0006508">
    <property type="term" value="P:proteolysis"/>
    <property type="evidence" value="ECO:0007669"/>
    <property type="project" value="InterPro"/>
</dbReference>
<keyword evidence="1" id="KW-0732">Signal</keyword>
<dbReference type="EMBL" id="LVJE01000010">
    <property type="protein sequence ID" value="OAB29198.1"/>
    <property type="molecule type" value="Genomic_DNA"/>
</dbReference>
<dbReference type="RefSeq" id="WP_066078827.1">
    <property type="nucleotide sequence ID" value="NZ_FRDK01000002.1"/>
</dbReference>
<dbReference type="GO" id="GO:0008236">
    <property type="term" value="F:serine-type peptidase activity"/>
    <property type="evidence" value="ECO:0007669"/>
    <property type="project" value="InterPro"/>
</dbReference>
<dbReference type="STRING" id="249352.SAMN05444395_10211"/>
<proteinExistence type="predicted"/>
<organism evidence="3 4">
    <name type="scientific">Flavobacterium fryxellicola</name>
    <dbReference type="NCBI Taxonomy" id="249352"/>
    <lineage>
        <taxon>Bacteria</taxon>
        <taxon>Pseudomonadati</taxon>
        <taxon>Bacteroidota</taxon>
        <taxon>Flavobacteriia</taxon>
        <taxon>Flavobacteriales</taxon>
        <taxon>Flavobacteriaceae</taxon>
        <taxon>Flavobacterium</taxon>
    </lineage>
</organism>
<dbReference type="Gene3D" id="3.30.750.44">
    <property type="match status" value="1"/>
</dbReference>
<dbReference type="InterPro" id="IPR029045">
    <property type="entry name" value="ClpP/crotonase-like_dom_sf"/>
</dbReference>
<evidence type="ECO:0000313" key="3">
    <source>
        <dbReference type="EMBL" id="OAB29198.1"/>
    </source>
</evidence>
<dbReference type="Gene3D" id="3.90.226.10">
    <property type="entry name" value="2-enoyl-CoA Hydratase, Chain A, domain 1"/>
    <property type="match status" value="1"/>
</dbReference>
<accession>A0A167YAY9</accession>
<dbReference type="InterPro" id="IPR005151">
    <property type="entry name" value="Tail-specific_protease"/>
</dbReference>
<dbReference type="OrthoDB" id="2327485at2"/>
<dbReference type="PROSITE" id="PS51257">
    <property type="entry name" value="PROKAR_LIPOPROTEIN"/>
    <property type="match status" value="1"/>
</dbReference>
<dbReference type="SUPFAM" id="SSF52096">
    <property type="entry name" value="ClpP/crotonase"/>
    <property type="match status" value="1"/>
</dbReference>
<dbReference type="Pfam" id="PF03572">
    <property type="entry name" value="Peptidase_S41"/>
    <property type="match status" value="1"/>
</dbReference>
<feature type="domain" description="Tail specific protease" evidence="2">
    <location>
        <begin position="280"/>
        <end position="461"/>
    </location>
</feature>
<feature type="chain" id="PRO_5007894690" description="Tail specific protease domain-containing protein" evidence="1">
    <location>
        <begin position="23"/>
        <end position="525"/>
    </location>
</feature>
<comment type="caution">
    <text evidence="3">The sequence shown here is derived from an EMBL/GenBank/DDBJ whole genome shotgun (WGS) entry which is preliminary data.</text>
</comment>
<reference evidence="3 4" key="1">
    <citation type="submission" date="2016-03" db="EMBL/GenBank/DDBJ databases">
        <title>Draft genome sequence of Flavobacterium fryxellicola DSM 16209.</title>
        <authorList>
            <person name="Shin S.-K."/>
            <person name="Yi H."/>
        </authorList>
    </citation>
    <scope>NUCLEOTIDE SEQUENCE [LARGE SCALE GENOMIC DNA]</scope>
    <source>
        <strain evidence="3 4">DSM 16209</strain>
    </source>
</reference>
<gene>
    <name evidence="3" type="ORF">FBFR_07100</name>
</gene>
<evidence type="ECO:0000313" key="4">
    <source>
        <dbReference type="Proteomes" id="UP000077164"/>
    </source>
</evidence>
<protein>
    <recommendedName>
        <fullName evidence="2">Tail specific protease domain-containing protein</fullName>
    </recommendedName>
</protein>
<evidence type="ECO:0000256" key="1">
    <source>
        <dbReference type="SAM" id="SignalP"/>
    </source>
</evidence>